<dbReference type="GeneID" id="85385732"/>
<evidence type="ECO:0000256" key="1">
    <source>
        <dbReference type="SAM" id="MobiDB-lite"/>
    </source>
</evidence>
<dbReference type="EMBL" id="JAHMHS010000106">
    <property type="protein sequence ID" value="KAK1717463.1"/>
    <property type="molecule type" value="Genomic_DNA"/>
</dbReference>
<comment type="caution">
    <text evidence="2">The sequence shown here is derived from an EMBL/GenBank/DDBJ whole genome shotgun (WGS) entry which is preliminary data.</text>
</comment>
<feature type="region of interest" description="Disordered" evidence="1">
    <location>
        <begin position="1"/>
        <end position="24"/>
    </location>
</feature>
<feature type="compositionally biased region" description="Polar residues" evidence="1">
    <location>
        <begin position="9"/>
        <end position="24"/>
    </location>
</feature>
<accession>A0AAD8UHQ9</accession>
<organism evidence="2 3">
    <name type="scientific">Glomerella acutata</name>
    <name type="common">Colletotrichum acutatum</name>
    <dbReference type="NCBI Taxonomy" id="27357"/>
    <lineage>
        <taxon>Eukaryota</taxon>
        <taxon>Fungi</taxon>
        <taxon>Dikarya</taxon>
        <taxon>Ascomycota</taxon>
        <taxon>Pezizomycotina</taxon>
        <taxon>Sordariomycetes</taxon>
        <taxon>Hypocreomycetidae</taxon>
        <taxon>Glomerellales</taxon>
        <taxon>Glomerellaceae</taxon>
        <taxon>Colletotrichum</taxon>
        <taxon>Colletotrichum acutatum species complex</taxon>
    </lineage>
</organism>
<feature type="region of interest" description="Disordered" evidence="1">
    <location>
        <begin position="173"/>
        <end position="193"/>
    </location>
</feature>
<sequence>MREKINSLGCHQNSTRFSDPRQTSNACCVTPGETQGKPNADDAFDCFCTTAHLLFVKLVLFAISFWVCGLSSRGTCPPRWRPSTSRWASNEAQSMSIVRLAERQSRHLGPPPKCVQNTTPNHHKARLPSSKPNLPRWSVTRRLSFFCSPAASPHLLTASFPKTSDRVVVPTNGYSLPEDPVPSRLQPQGSVHGPQAMVHKPYPDDWKARRARADQGIFDKCRLSLSLRQAGMAAPCIGFG</sequence>
<evidence type="ECO:0000313" key="2">
    <source>
        <dbReference type="EMBL" id="KAK1717463.1"/>
    </source>
</evidence>
<reference evidence="2" key="1">
    <citation type="submission" date="2021-12" db="EMBL/GenBank/DDBJ databases">
        <title>Comparative genomics, transcriptomics and evolutionary studies reveal genomic signatures of adaptation to plant cell wall in hemibiotrophic fungi.</title>
        <authorList>
            <consortium name="DOE Joint Genome Institute"/>
            <person name="Baroncelli R."/>
            <person name="Diaz J.F."/>
            <person name="Benocci T."/>
            <person name="Peng M."/>
            <person name="Battaglia E."/>
            <person name="Haridas S."/>
            <person name="Andreopoulos W."/>
            <person name="Labutti K."/>
            <person name="Pangilinan J."/>
            <person name="Floch G.L."/>
            <person name="Makela M.R."/>
            <person name="Henrissat B."/>
            <person name="Grigoriev I.V."/>
            <person name="Crouch J.A."/>
            <person name="De Vries R.P."/>
            <person name="Sukno S.A."/>
            <person name="Thon M.R."/>
        </authorList>
    </citation>
    <scope>NUCLEOTIDE SEQUENCE</scope>
    <source>
        <strain evidence="2">CBS 112980</strain>
    </source>
</reference>
<proteinExistence type="predicted"/>
<keyword evidence="3" id="KW-1185">Reference proteome</keyword>
<dbReference type="AlphaFoldDB" id="A0AAD8UHQ9"/>
<gene>
    <name evidence="2" type="ORF">BDZ83DRAFT_23474</name>
</gene>
<name>A0AAD8UHQ9_GLOAC</name>
<dbReference type="RefSeq" id="XP_060360950.1">
    <property type="nucleotide sequence ID" value="XM_060501833.1"/>
</dbReference>
<evidence type="ECO:0000313" key="3">
    <source>
        <dbReference type="Proteomes" id="UP001244207"/>
    </source>
</evidence>
<feature type="region of interest" description="Disordered" evidence="1">
    <location>
        <begin position="106"/>
        <end position="135"/>
    </location>
</feature>
<dbReference type="Proteomes" id="UP001244207">
    <property type="component" value="Unassembled WGS sequence"/>
</dbReference>
<protein>
    <submittedName>
        <fullName evidence="2">Uncharacterized protein</fullName>
    </submittedName>
</protein>